<evidence type="ECO:0000259" key="1">
    <source>
        <dbReference type="Pfam" id="PF02627"/>
    </source>
</evidence>
<accession>A0ABQ2XX14</accession>
<dbReference type="Gene3D" id="1.20.1290.10">
    <property type="entry name" value="AhpD-like"/>
    <property type="match status" value="1"/>
</dbReference>
<dbReference type="InterPro" id="IPR003779">
    <property type="entry name" value="CMD-like"/>
</dbReference>
<dbReference type="Proteomes" id="UP000653343">
    <property type="component" value="Unassembled WGS sequence"/>
</dbReference>
<comment type="caution">
    <text evidence="2">The sequence shown here is derived from an EMBL/GenBank/DDBJ whole genome shotgun (WGS) entry which is preliminary data.</text>
</comment>
<protein>
    <submittedName>
        <fullName evidence="2">Alkyl hydroperoxide reductase AhpD</fullName>
    </submittedName>
</protein>
<dbReference type="SUPFAM" id="SSF69118">
    <property type="entry name" value="AhpD-like"/>
    <property type="match status" value="1"/>
</dbReference>
<reference evidence="3" key="1">
    <citation type="journal article" date="2019" name="Int. J. Syst. Evol. Microbiol.">
        <title>The Global Catalogue of Microorganisms (GCM) 10K type strain sequencing project: providing services to taxonomists for standard genome sequencing and annotation.</title>
        <authorList>
            <consortium name="The Broad Institute Genomics Platform"/>
            <consortium name="The Broad Institute Genome Sequencing Center for Infectious Disease"/>
            <person name="Wu L."/>
            <person name="Ma J."/>
        </authorList>
    </citation>
    <scope>NUCLEOTIDE SEQUENCE [LARGE SCALE GENOMIC DNA]</scope>
    <source>
        <strain evidence="3">KCTC 23917</strain>
    </source>
</reference>
<dbReference type="InterPro" id="IPR029032">
    <property type="entry name" value="AhpD-like"/>
</dbReference>
<evidence type="ECO:0000313" key="3">
    <source>
        <dbReference type="Proteomes" id="UP000653343"/>
    </source>
</evidence>
<feature type="domain" description="Carboxymuconolactone decarboxylase-like" evidence="1">
    <location>
        <begin position="41"/>
        <end position="124"/>
    </location>
</feature>
<dbReference type="PANTHER" id="PTHR35446">
    <property type="entry name" value="SI:CH211-175M2.5"/>
    <property type="match status" value="1"/>
</dbReference>
<evidence type="ECO:0000313" key="2">
    <source>
        <dbReference type="EMBL" id="GGX35123.1"/>
    </source>
</evidence>
<name>A0ABQ2XX14_9BURK</name>
<dbReference type="Pfam" id="PF02627">
    <property type="entry name" value="CMD"/>
    <property type="match status" value="1"/>
</dbReference>
<sequence length="181" mass="19093">MSRLNIPAVEHAVEASKPLLAAVQKQLGIVPNLMKLMGSSPAALEAYLSFSGALAKGGLSVALRERIALVIAEYNACDYCLSAHDYLSRHVAKISASEIDAARTADSADAATAAALRFALNVAQNRGRVSDEDLQAVRAAGFNDAAIVEIVSNVAVNVLTNYLNNVGQTEIDFPVVRATVR</sequence>
<dbReference type="InterPro" id="IPR010195">
    <property type="entry name" value="Uncharacterised_peroxidase-rel"/>
</dbReference>
<dbReference type="InterPro" id="IPR004675">
    <property type="entry name" value="AhpD_core"/>
</dbReference>
<gene>
    <name evidence="2" type="primary">mip</name>
    <name evidence="2" type="ORF">GCM10010946_10570</name>
</gene>
<proteinExistence type="predicted"/>
<dbReference type="RefSeq" id="WP_189356008.1">
    <property type="nucleotide sequence ID" value="NZ_BMYU01000002.1"/>
</dbReference>
<dbReference type="PANTHER" id="PTHR35446:SF3">
    <property type="entry name" value="CMD DOMAIN-CONTAINING PROTEIN"/>
    <property type="match status" value="1"/>
</dbReference>
<organism evidence="2 3">
    <name type="scientific">Undibacterium squillarum</name>
    <dbReference type="NCBI Taxonomy" id="1131567"/>
    <lineage>
        <taxon>Bacteria</taxon>
        <taxon>Pseudomonadati</taxon>
        <taxon>Pseudomonadota</taxon>
        <taxon>Betaproteobacteria</taxon>
        <taxon>Burkholderiales</taxon>
        <taxon>Oxalobacteraceae</taxon>
        <taxon>Undibacterium</taxon>
    </lineage>
</organism>
<dbReference type="EMBL" id="BMYU01000002">
    <property type="protein sequence ID" value="GGX35123.1"/>
    <property type="molecule type" value="Genomic_DNA"/>
</dbReference>
<keyword evidence="3" id="KW-1185">Reference proteome</keyword>
<dbReference type="NCBIfam" id="TIGR00778">
    <property type="entry name" value="ahpD_dom"/>
    <property type="match status" value="1"/>
</dbReference>
<dbReference type="NCBIfam" id="TIGR01926">
    <property type="entry name" value="peroxid_rel"/>
    <property type="match status" value="1"/>
</dbReference>